<feature type="domain" description="NADH:quinone oxidoreductase/Mrp antiporter transmembrane" evidence="18">
    <location>
        <begin position="22"/>
        <end position="286"/>
    </location>
</feature>
<geneLocation type="mitochondrion" evidence="19"/>
<evidence type="ECO:0000256" key="12">
    <source>
        <dbReference type="ARBA" id="ARBA00023027"/>
    </source>
</evidence>
<evidence type="ECO:0000256" key="8">
    <source>
        <dbReference type="ARBA" id="ARBA00022792"/>
    </source>
</evidence>
<sequence length="343" mass="38822">MISTLFIFFLIVSVFVTFFCCNWLFIWIWVECITLCLIIIIRSDVINVRNLESISKYFVTQAIASLLILIGVISRYFSLGIITLAGDYNYFSYGLIFIGLLIKLGVFPNPYWFIDVINGINYSRLIFILVISKIVPLYLLFNLSSVEAFLFFAFVGVLTALISSVLGINQSNFRKLVSFSSVANLGWFTLCLPIMGGLVVIFCFMGYSLTVLPLLWVSNNLKFNSLNKVNRLYHSNNNKLVLLLCLLSLGGLPPFVGFFIKWAFFQSLVDNGLILLSWFLILSSLFSLFFYLYSSFNIYSLFSGNIKGNNIILLGANNKSLSFFIGLSLITVVSLFVFVAVLW</sequence>
<dbReference type="GO" id="GO:0005743">
    <property type="term" value="C:mitochondrial inner membrane"/>
    <property type="evidence" value="ECO:0007669"/>
    <property type="project" value="UniProtKB-SubCell"/>
</dbReference>
<feature type="transmembrane region" description="Helical" evidence="17">
    <location>
        <begin position="272"/>
        <end position="293"/>
    </location>
</feature>
<gene>
    <name evidence="19" type="primary">nad2</name>
</gene>
<dbReference type="GO" id="GO:0006120">
    <property type="term" value="P:mitochondrial electron transport, NADH to ubiquinone"/>
    <property type="evidence" value="ECO:0007669"/>
    <property type="project" value="InterPro"/>
</dbReference>
<keyword evidence="5" id="KW-0813">Transport</keyword>
<organism evidence="19">
    <name type="scientific">Macrophiothrix sp</name>
    <dbReference type="NCBI Taxonomy" id="3135532"/>
    <lineage>
        <taxon>Eukaryota</taxon>
        <taxon>Metazoa</taxon>
        <taxon>Echinodermata</taxon>
        <taxon>Eleutherozoa</taxon>
        <taxon>Asterozoa</taxon>
        <taxon>Ophiuroidea</taxon>
        <taxon>Myophiuroidea</taxon>
        <taxon>Metophiurida</taxon>
        <taxon>Ophintegrida</taxon>
        <taxon>Amphilepidida</taxon>
        <taxon>Ophiurina</taxon>
        <taxon>Gnathophiurina</taxon>
        <taxon>Ophiactoidea</taxon>
        <taxon>Ophiotrichidae</taxon>
        <taxon>Macrophiothrix</taxon>
    </lineage>
</organism>
<dbReference type="AlphaFoldDB" id="A0AAU6PX74"/>
<dbReference type="Pfam" id="PF00361">
    <property type="entry name" value="Proton_antipo_M"/>
    <property type="match status" value="1"/>
</dbReference>
<keyword evidence="14 17" id="KW-0496">Mitochondrion</keyword>
<evidence type="ECO:0000256" key="17">
    <source>
        <dbReference type="RuleBase" id="RU003403"/>
    </source>
</evidence>
<proteinExistence type="inferred from homology"/>
<dbReference type="PANTHER" id="PTHR46552:SF1">
    <property type="entry name" value="NADH-UBIQUINONE OXIDOREDUCTASE CHAIN 2"/>
    <property type="match status" value="1"/>
</dbReference>
<evidence type="ECO:0000313" key="19">
    <source>
        <dbReference type="EMBL" id="WYA84609.1"/>
    </source>
</evidence>
<keyword evidence="12 17" id="KW-0520">NAD</keyword>
<evidence type="ECO:0000256" key="13">
    <source>
        <dbReference type="ARBA" id="ARBA00023075"/>
    </source>
</evidence>
<evidence type="ECO:0000256" key="10">
    <source>
        <dbReference type="ARBA" id="ARBA00022982"/>
    </source>
</evidence>
<dbReference type="PANTHER" id="PTHR46552">
    <property type="entry name" value="NADH-UBIQUINONE OXIDOREDUCTASE CHAIN 2"/>
    <property type="match status" value="1"/>
</dbReference>
<evidence type="ECO:0000256" key="16">
    <source>
        <dbReference type="ARBA" id="ARBA00049551"/>
    </source>
</evidence>
<dbReference type="InterPro" id="IPR001750">
    <property type="entry name" value="ND/Mrp_TM"/>
</dbReference>
<dbReference type="InterPro" id="IPR050175">
    <property type="entry name" value="Complex_I_Subunit_2"/>
</dbReference>
<feature type="transmembrane region" description="Helical" evidence="17">
    <location>
        <begin position="90"/>
        <end position="113"/>
    </location>
</feature>
<protein>
    <recommendedName>
        <fullName evidence="4 17">NADH-ubiquinone oxidoreductase chain 2</fullName>
        <ecNumber evidence="3 17">7.1.1.2</ecNumber>
    </recommendedName>
</protein>
<comment type="similarity">
    <text evidence="2 17">Belongs to the complex I subunit 2 family.</text>
</comment>
<keyword evidence="13 17" id="KW-0830">Ubiquinone</keyword>
<feature type="transmembrane region" description="Helical" evidence="17">
    <location>
        <begin position="6"/>
        <end position="38"/>
    </location>
</feature>
<feature type="transmembrane region" description="Helical" evidence="17">
    <location>
        <begin position="190"/>
        <end position="216"/>
    </location>
</feature>
<evidence type="ECO:0000256" key="6">
    <source>
        <dbReference type="ARBA" id="ARBA00022660"/>
    </source>
</evidence>
<evidence type="ECO:0000256" key="4">
    <source>
        <dbReference type="ARBA" id="ARBA00021008"/>
    </source>
</evidence>
<evidence type="ECO:0000256" key="9">
    <source>
        <dbReference type="ARBA" id="ARBA00022967"/>
    </source>
</evidence>
<keyword evidence="10 17" id="KW-0249">Electron transport</keyword>
<keyword evidence="8 17" id="KW-0999">Mitochondrion inner membrane</keyword>
<keyword evidence="15 17" id="KW-0472">Membrane</keyword>
<feature type="transmembrane region" description="Helical" evidence="17">
    <location>
        <begin position="240"/>
        <end position="260"/>
    </location>
</feature>
<evidence type="ECO:0000259" key="18">
    <source>
        <dbReference type="Pfam" id="PF00361"/>
    </source>
</evidence>
<evidence type="ECO:0000256" key="7">
    <source>
        <dbReference type="ARBA" id="ARBA00022692"/>
    </source>
</evidence>
<keyword evidence="7 17" id="KW-0812">Transmembrane</keyword>
<feature type="transmembrane region" description="Helical" evidence="17">
    <location>
        <begin position="58"/>
        <end position="78"/>
    </location>
</feature>
<feature type="transmembrane region" description="Helical" evidence="17">
    <location>
        <begin position="149"/>
        <end position="169"/>
    </location>
</feature>
<dbReference type="PRINTS" id="PR01436">
    <property type="entry name" value="NADHDHGNASE2"/>
</dbReference>
<feature type="transmembrane region" description="Helical" evidence="17">
    <location>
        <begin position="125"/>
        <end position="143"/>
    </location>
</feature>
<evidence type="ECO:0000256" key="5">
    <source>
        <dbReference type="ARBA" id="ARBA00022448"/>
    </source>
</evidence>
<evidence type="ECO:0000256" key="15">
    <source>
        <dbReference type="ARBA" id="ARBA00023136"/>
    </source>
</evidence>
<dbReference type="EC" id="7.1.1.2" evidence="3 17"/>
<evidence type="ECO:0000256" key="14">
    <source>
        <dbReference type="ARBA" id="ARBA00023128"/>
    </source>
</evidence>
<keyword evidence="6 17" id="KW-0679">Respiratory chain</keyword>
<comment type="catalytic activity">
    <reaction evidence="16 17">
        <text>a ubiquinone + NADH + 5 H(+)(in) = a ubiquinol + NAD(+) + 4 H(+)(out)</text>
        <dbReference type="Rhea" id="RHEA:29091"/>
        <dbReference type="Rhea" id="RHEA-COMP:9565"/>
        <dbReference type="Rhea" id="RHEA-COMP:9566"/>
        <dbReference type="ChEBI" id="CHEBI:15378"/>
        <dbReference type="ChEBI" id="CHEBI:16389"/>
        <dbReference type="ChEBI" id="CHEBI:17976"/>
        <dbReference type="ChEBI" id="CHEBI:57540"/>
        <dbReference type="ChEBI" id="CHEBI:57945"/>
        <dbReference type="EC" id="7.1.1.2"/>
    </reaction>
</comment>
<evidence type="ECO:0000256" key="1">
    <source>
        <dbReference type="ARBA" id="ARBA00004448"/>
    </source>
</evidence>
<dbReference type="EMBL" id="ON758773">
    <property type="protein sequence ID" value="WYA84609.1"/>
    <property type="molecule type" value="Genomic_DNA"/>
</dbReference>
<dbReference type="GO" id="GO:0008137">
    <property type="term" value="F:NADH dehydrogenase (ubiquinone) activity"/>
    <property type="evidence" value="ECO:0007669"/>
    <property type="project" value="UniProtKB-EC"/>
</dbReference>
<dbReference type="InterPro" id="IPR003917">
    <property type="entry name" value="NADH_UbQ_OxRdtase_chain2"/>
</dbReference>
<name>A0AAU6PX74_9ECHI</name>
<evidence type="ECO:0000256" key="2">
    <source>
        <dbReference type="ARBA" id="ARBA00007012"/>
    </source>
</evidence>
<evidence type="ECO:0000256" key="3">
    <source>
        <dbReference type="ARBA" id="ARBA00012944"/>
    </source>
</evidence>
<keyword evidence="9 17" id="KW-1278">Translocase</keyword>
<reference evidence="19" key="1">
    <citation type="submission" date="2022-06" db="EMBL/GenBank/DDBJ databases">
        <title>Macrophiothrix sp.ZBJ-48 mitochondrion, complete genome.</title>
        <authorList>
            <person name="Deng Z."/>
            <person name="Liao X."/>
        </authorList>
    </citation>
    <scope>NUCLEOTIDE SEQUENCE</scope>
</reference>
<keyword evidence="11 17" id="KW-1133">Transmembrane helix</keyword>
<evidence type="ECO:0000256" key="11">
    <source>
        <dbReference type="ARBA" id="ARBA00022989"/>
    </source>
</evidence>
<accession>A0AAU6PX74</accession>
<comment type="subcellular location">
    <subcellularLocation>
        <location evidence="1 17">Mitochondrion inner membrane</location>
        <topology evidence="1 17">Multi-pass membrane protein</topology>
    </subcellularLocation>
</comment>
<comment type="function">
    <text evidence="17">Core subunit of the mitochondrial membrane respiratory chain NADH dehydrogenase (Complex I) which catalyzes electron transfer from NADH through the respiratory chain, using ubiquinone as an electron acceptor. Essential for the catalytic activity and assembly of complex I.</text>
</comment>
<feature type="transmembrane region" description="Helical" evidence="17">
    <location>
        <begin position="323"/>
        <end position="342"/>
    </location>
</feature>